<feature type="binding site" evidence="7">
    <location>
        <position position="16"/>
    </location>
    <ligand>
        <name>Mg(2+)</name>
        <dbReference type="ChEBI" id="CHEBI:18420"/>
    </ligand>
</feature>
<keyword evidence="4 7" id="KW-0418">Kinase</keyword>
<dbReference type="GO" id="GO:0008652">
    <property type="term" value="P:amino acid biosynthetic process"/>
    <property type="evidence" value="ECO:0007669"/>
    <property type="project" value="UniProtKB-KW"/>
</dbReference>
<feature type="binding site" evidence="7">
    <location>
        <position position="34"/>
    </location>
    <ligand>
        <name>substrate</name>
    </ligand>
</feature>
<dbReference type="EMBL" id="JAGKSB010000006">
    <property type="protein sequence ID" value="MBP3943210.1"/>
    <property type="molecule type" value="Genomic_DNA"/>
</dbReference>
<comment type="cofactor">
    <cofactor evidence="7">
        <name>Mg(2+)</name>
        <dbReference type="ChEBI" id="CHEBI:18420"/>
    </cofactor>
    <text evidence="7">Binds 1 Mg(2+) ion per subunit.</text>
</comment>
<keyword evidence="5 7" id="KW-0067">ATP-binding</keyword>
<dbReference type="GO" id="GO:0009423">
    <property type="term" value="P:chorismate biosynthetic process"/>
    <property type="evidence" value="ECO:0007669"/>
    <property type="project" value="UniProtKB-UniRule"/>
</dbReference>
<name>A0A8T4H806_9SPHI</name>
<feature type="binding site" evidence="7">
    <location>
        <position position="79"/>
    </location>
    <ligand>
        <name>substrate</name>
    </ligand>
</feature>
<feature type="binding site" evidence="7">
    <location>
        <position position="119"/>
    </location>
    <ligand>
        <name>ATP</name>
        <dbReference type="ChEBI" id="CHEBI:30616"/>
    </ligand>
</feature>
<gene>
    <name evidence="7" type="primary">aroK</name>
    <name evidence="8" type="ORF">J5U18_06495</name>
</gene>
<comment type="caution">
    <text evidence="7">Lacks conserved residue(s) required for the propagation of feature annotation.</text>
</comment>
<comment type="similarity">
    <text evidence="7">Belongs to the shikimate kinase family.</text>
</comment>
<dbReference type="RefSeq" id="WP_353546700.1">
    <property type="nucleotide sequence ID" value="NZ_JAGKSB010000006.1"/>
</dbReference>
<dbReference type="InterPro" id="IPR027417">
    <property type="entry name" value="P-loop_NTPase"/>
</dbReference>
<sequence>METPIFLIGYMGSGKTTLGKKLARKMDMPFIDLDEYIVQEIGMTIPQYFQINGEDKFRALERQYLHQLAGKQAIISTGGGTPCFYDNMAWINRHGLSIYLAHSPKGLWSRLIKTDRESRPILAGKSPEELLDFITEKLAERSPYYSQAQLSINQLNSKIDDIVNEIMSHITVASR</sequence>
<evidence type="ECO:0000313" key="9">
    <source>
        <dbReference type="Proteomes" id="UP000679691"/>
    </source>
</evidence>
<dbReference type="GO" id="GO:0009073">
    <property type="term" value="P:aromatic amino acid family biosynthetic process"/>
    <property type="evidence" value="ECO:0007669"/>
    <property type="project" value="UniProtKB-KW"/>
</dbReference>
<evidence type="ECO:0000256" key="1">
    <source>
        <dbReference type="ARBA" id="ARBA00022605"/>
    </source>
</evidence>
<comment type="subcellular location">
    <subcellularLocation>
        <location evidence="7">Cytoplasm</location>
    </subcellularLocation>
</comment>
<dbReference type="InterPro" id="IPR031322">
    <property type="entry name" value="Shikimate/glucono_kinase"/>
</dbReference>
<organism evidence="8 9">
    <name type="scientific">Rhinopithecimicrobium faecis</name>
    <dbReference type="NCBI Taxonomy" id="2820698"/>
    <lineage>
        <taxon>Bacteria</taxon>
        <taxon>Pseudomonadati</taxon>
        <taxon>Bacteroidota</taxon>
        <taxon>Sphingobacteriia</taxon>
        <taxon>Sphingobacteriales</taxon>
        <taxon>Sphingobacteriaceae</taxon>
        <taxon>Rhinopithecimicrobium</taxon>
    </lineage>
</organism>
<dbReference type="GO" id="GO:0004765">
    <property type="term" value="F:shikimate kinase activity"/>
    <property type="evidence" value="ECO:0007669"/>
    <property type="project" value="UniProtKB-UniRule"/>
</dbReference>
<comment type="subunit">
    <text evidence="7">Monomer.</text>
</comment>
<dbReference type="GO" id="GO:0005829">
    <property type="term" value="C:cytosol"/>
    <property type="evidence" value="ECO:0007669"/>
    <property type="project" value="TreeGrafter"/>
</dbReference>
<dbReference type="PRINTS" id="PR01100">
    <property type="entry name" value="SHIKIMTKNASE"/>
</dbReference>
<protein>
    <recommendedName>
        <fullName evidence="7">Shikimate kinase</fullName>
        <shortName evidence="7">SK</shortName>
        <ecNumber evidence="7">2.7.1.71</ecNumber>
    </recommendedName>
</protein>
<dbReference type="Proteomes" id="UP000679691">
    <property type="component" value="Unassembled WGS sequence"/>
</dbReference>
<dbReference type="PANTHER" id="PTHR21087:SF16">
    <property type="entry name" value="SHIKIMATE KINASE 1, CHLOROPLASTIC"/>
    <property type="match status" value="1"/>
</dbReference>
<evidence type="ECO:0000256" key="4">
    <source>
        <dbReference type="ARBA" id="ARBA00022777"/>
    </source>
</evidence>
<accession>A0A8T4H806</accession>
<dbReference type="Gene3D" id="3.40.50.300">
    <property type="entry name" value="P-loop containing nucleotide triphosphate hydrolases"/>
    <property type="match status" value="1"/>
</dbReference>
<comment type="pathway">
    <text evidence="7">Metabolic intermediate biosynthesis; chorismate biosynthesis; chorismate from D-erythrose 4-phosphate and phosphoenolpyruvate: step 5/7.</text>
</comment>
<dbReference type="CDD" id="cd00464">
    <property type="entry name" value="SK"/>
    <property type="match status" value="1"/>
</dbReference>
<comment type="caution">
    <text evidence="8">The sequence shown here is derived from an EMBL/GenBank/DDBJ whole genome shotgun (WGS) entry which is preliminary data.</text>
</comment>
<keyword evidence="3 7" id="KW-0547">Nucleotide-binding</keyword>
<dbReference type="GO" id="GO:0000287">
    <property type="term" value="F:magnesium ion binding"/>
    <property type="evidence" value="ECO:0007669"/>
    <property type="project" value="UniProtKB-UniRule"/>
</dbReference>
<evidence type="ECO:0000256" key="7">
    <source>
        <dbReference type="HAMAP-Rule" id="MF_00109"/>
    </source>
</evidence>
<dbReference type="SUPFAM" id="SSF52540">
    <property type="entry name" value="P-loop containing nucleoside triphosphate hydrolases"/>
    <property type="match status" value="1"/>
</dbReference>
<keyword evidence="6 7" id="KW-0057">Aromatic amino acid biosynthesis</keyword>
<dbReference type="Pfam" id="PF01202">
    <property type="entry name" value="SKI"/>
    <property type="match status" value="1"/>
</dbReference>
<evidence type="ECO:0000313" key="8">
    <source>
        <dbReference type="EMBL" id="MBP3943210.1"/>
    </source>
</evidence>
<evidence type="ECO:0000256" key="5">
    <source>
        <dbReference type="ARBA" id="ARBA00022840"/>
    </source>
</evidence>
<evidence type="ECO:0000256" key="3">
    <source>
        <dbReference type="ARBA" id="ARBA00022741"/>
    </source>
</evidence>
<keyword evidence="9" id="KW-1185">Reference proteome</keyword>
<feature type="binding site" evidence="7">
    <location>
        <position position="141"/>
    </location>
    <ligand>
        <name>substrate</name>
    </ligand>
</feature>
<dbReference type="GO" id="GO:0005524">
    <property type="term" value="F:ATP binding"/>
    <property type="evidence" value="ECO:0007669"/>
    <property type="project" value="UniProtKB-UniRule"/>
</dbReference>
<reference evidence="8" key="1">
    <citation type="submission" date="2021-03" db="EMBL/GenBank/DDBJ databases">
        <authorList>
            <person name="Lu T."/>
            <person name="Wang Q."/>
            <person name="Han X."/>
        </authorList>
    </citation>
    <scope>NUCLEOTIDE SEQUENCE</scope>
    <source>
        <strain evidence="8">WQ 2009</strain>
    </source>
</reference>
<keyword evidence="7" id="KW-0963">Cytoplasm</keyword>
<comment type="catalytic activity">
    <reaction evidence="7">
        <text>shikimate + ATP = 3-phosphoshikimate + ADP + H(+)</text>
        <dbReference type="Rhea" id="RHEA:13121"/>
        <dbReference type="ChEBI" id="CHEBI:15378"/>
        <dbReference type="ChEBI" id="CHEBI:30616"/>
        <dbReference type="ChEBI" id="CHEBI:36208"/>
        <dbReference type="ChEBI" id="CHEBI:145989"/>
        <dbReference type="ChEBI" id="CHEBI:456216"/>
        <dbReference type="EC" id="2.7.1.71"/>
    </reaction>
</comment>
<dbReference type="HAMAP" id="MF_00109">
    <property type="entry name" value="Shikimate_kinase"/>
    <property type="match status" value="1"/>
</dbReference>
<proteinExistence type="inferred from homology"/>
<keyword evidence="7" id="KW-0479">Metal-binding</keyword>
<feature type="binding site" evidence="7">
    <location>
        <begin position="12"/>
        <end position="17"/>
    </location>
    <ligand>
        <name>ATP</name>
        <dbReference type="ChEBI" id="CHEBI:30616"/>
    </ligand>
</feature>
<dbReference type="PANTHER" id="PTHR21087">
    <property type="entry name" value="SHIKIMATE KINASE"/>
    <property type="match status" value="1"/>
</dbReference>
<evidence type="ECO:0000256" key="2">
    <source>
        <dbReference type="ARBA" id="ARBA00022679"/>
    </source>
</evidence>
<feature type="binding site" evidence="7">
    <location>
        <position position="58"/>
    </location>
    <ligand>
        <name>substrate</name>
    </ligand>
</feature>
<keyword evidence="2 7" id="KW-0808">Transferase</keyword>
<evidence type="ECO:0000256" key="6">
    <source>
        <dbReference type="ARBA" id="ARBA00023141"/>
    </source>
</evidence>
<dbReference type="EC" id="2.7.1.71" evidence="7"/>
<keyword evidence="1 7" id="KW-0028">Amino-acid biosynthesis</keyword>
<dbReference type="InterPro" id="IPR000623">
    <property type="entry name" value="Shikimate_kinase/TSH1"/>
</dbReference>
<keyword evidence="7" id="KW-0460">Magnesium</keyword>
<comment type="function">
    <text evidence="7">Catalyzes the specific phosphorylation of the 3-hydroxyl group of shikimic acid using ATP as a cosubstrate.</text>
</comment>
<dbReference type="AlphaFoldDB" id="A0A8T4H806"/>